<comment type="similarity">
    <text evidence="5">Belongs to the NAGSA dehydrogenase family. Type 1 subfamily.</text>
</comment>
<evidence type="ECO:0000256" key="1">
    <source>
        <dbReference type="ARBA" id="ARBA00022571"/>
    </source>
</evidence>
<dbReference type="EMBL" id="JBFSHR010000005">
    <property type="protein sequence ID" value="MEX6428684.1"/>
    <property type="molecule type" value="Genomic_DNA"/>
</dbReference>
<evidence type="ECO:0000256" key="4">
    <source>
        <dbReference type="ARBA" id="ARBA00023002"/>
    </source>
</evidence>
<dbReference type="CDD" id="cd23934">
    <property type="entry name" value="AGPR_1_C"/>
    <property type="match status" value="1"/>
</dbReference>
<dbReference type="CDD" id="cd17895">
    <property type="entry name" value="AGPR_1_N"/>
    <property type="match status" value="1"/>
</dbReference>
<evidence type="ECO:0000259" key="7">
    <source>
        <dbReference type="SMART" id="SM00859"/>
    </source>
</evidence>
<gene>
    <name evidence="5 8" type="primary">argC</name>
    <name evidence="8" type="ORF">AB6A68_02380</name>
</gene>
<comment type="catalytic activity">
    <reaction evidence="5">
        <text>N-acetyl-L-glutamate 5-semialdehyde + phosphate + NADP(+) = N-acetyl-L-glutamyl 5-phosphate + NADPH + H(+)</text>
        <dbReference type="Rhea" id="RHEA:21588"/>
        <dbReference type="ChEBI" id="CHEBI:15378"/>
        <dbReference type="ChEBI" id="CHEBI:29123"/>
        <dbReference type="ChEBI" id="CHEBI:43474"/>
        <dbReference type="ChEBI" id="CHEBI:57783"/>
        <dbReference type="ChEBI" id="CHEBI:57936"/>
        <dbReference type="ChEBI" id="CHEBI:58349"/>
        <dbReference type="EC" id="1.2.1.38"/>
    </reaction>
</comment>
<feature type="active site" evidence="5 6">
    <location>
        <position position="148"/>
    </location>
</feature>
<evidence type="ECO:0000256" key="2">
    <source>
        <dbReference type="ARBA" id="ARBA00022605"/>
    </source>
</evidence>
<proteinExistence type="inferred from homology"/>
<feature type="domain" description="Semialdehyde dehydrogenase NAD-binding" evidence="7">
    <location>
        <begin position="2"/>
        <end position="140"/>
    </location>
</feature>
<keyword evidence="1 5" id="KW-0055">Arginine biosynthesis</keyword>
<name>A0ABV3Y2I9_9ACTN</name>
<dbReference type="InterPro" id="IPR058924">
    <property type="entry name" value="AGPR_dimerisation_dom"/>
</dbReference>
<dbReference type="PANTHER" id="PTHR32338:SF10">
    <property type="entry name" value="N-ACETYL-GAMMA-GLUTAMYL-PHOSPHATE REDUCTASE, CHLOROPLASTIC-RELATED"/>
    <property type="match status" value="1"/>
</dbReference>
<evidence type="ECO:0000256" key="6">
    <source>
        <dbReference type="PROSITE-ProRule" id="PRU10010"/>
    </source>
</evidence>
<comment type="function">
    <text evidence="5">Catalyzes the NADPH-dependent reduction of N-acetyl-5-glutamyl phosphate to yield N-acetyl-L-glutamate 5-semialdehyde.</text>
</comment>
<dbReference type="Proteomes" id="UP001560267">
    <property type="component" value="Unassembled WGS sequence"/>
</dbReference>
<dbReference type="RefSeq" id="WP_298403244.1">
    <property type="nucleotide sequence ID" value="NZ_JBFSHR010000005.1"/>
</dbReference>
<comment type="subcellular location">
    <subcellularLocation>
        <location evidence="5">Cytoplasm</location>
    </subcellularLocation>
</comment>
<dbReference type="InterPro" id="IPR036291">
    <property type="entry name" value="NAD(P)-bd_dom_sf"/>
</dbReference>
<dbReference type="EC" id="1.2.1.38" evidence="5"/>
<dbReference type="NCBIfam" id="TIGR01850">
    <property type="entry name" value="argC"/>
    <property type="match status" value="1"/>
</dbReference>
<dbReference type="Pfam" id="PF01118">
    <property type="entry name" value="Semialdhyde_dh"/>
    <property type="match status" value="1"/>
</dbReference>
<dbReference type="InterPro" id="IPR000534">
    <property type="entry name" value="Semialdehyde_DH_NAD-bd"/>
</dbReference>
<dbReference type="InterPro" id="IPR000706">
    <property type="entry name" value="AGPR_type-1"/>
</dbReference>
<keyword evidence="9" id="KW-1185">Reference proteome</keyword>
<keyword evidence="4 5" id="KW-0560">Oxidoreductase</keyword>
<keyword evidence="5" id="KW-0963">Cytoplasm</keyword>
<keyword evidence="3 5" id="KW-0521">NADP</keyword>
<dbReference type="InterPro" id="IPR023013">
    <property type="entry name" value="AGPR_AS"/>
</dbReference>
<dbReference type="GO" id="GO:0003942">
    <property type="term" value="F:N-acetyl-gamma-glutamyl-phosphate reductase activity"/>
    <property type="evidence" value="ECO:0007669"/>
    <property type="project" value="UniProtKB-EC"/>
</dbReference>
<dbReference type="InterPro" id="IPR050085">
    <property type="entry name" value="AGPR"/>
</dbReference>
<dbReference type="SMART" id="SM00859">
    <property type="entry name" value="Semialdhyde_dh"/>
    <property type="match status" value="1"/>
</dbReference>
<sequence length="339" mass="36146">MKTTIVGVSGYAGQVLAQLVARHPSLEVAAVQGHESAGETLGAAVPGMPKELARMVIEPLGSEFGDADVVLLALPHGASQALAPRLLDEGKVVVDLGADFRFGDEASYEAWYGSRHQAVELLGHRVYGLVEVHRKELPGARLIAVPGCYVTAASLALWPLVARSLIGNDLVVVDGYSGVSGAGKGLKPTSHFVSVNENLSAYGLLNHRHTGEMEMNLGRKVLFTPHLAPISRGILSTSYAVPEQMNSPMTGEQLLTMYREVYAGSAFVRISEHPPGTREVLGTNTIAIYPIYDPRTNRYVVISALDNLVKGAAGQAIQALNVAQGWPEELGLDQIGVWP</sequence>
<dbReference type="SUPFAM" id="SSF55347">
    <property type="entry name" value="Glyceraldehyde-3-phosphate dehydrogenase-like, C-terminal domain"/>
    <property type="match status" value="1"/>
</dbReference>
<reference evidence="8 9" key="1">
    <citation type="submission" date="2024-07" db="EMBL/GenBank/DDBJ databases">
        <title>Draft Genome Sequence of Ferrimicrobium acidiphilum Strain YE2023, Isolated from a Pulp of Bioleach Reactor.</title>
        <authorList>
            <person name="Elkina Y.A."/>
            <person name="Bulaeva A.G."/>
            <person name="Beletsky A.V."/>
            <person name="Mardanov A.V."/>
        </authorList>
    </citation>
    <scope>NUCLEOTIDE SEQUENCE [LARGE SCALE GENOMIC DNA]</scope>
    <source>
        <strain evidence="8 9">YE2023</strain>
    </source>
</reference>
<protein>
    <recommendedName>
        <fullName evidence="5">N-acetyl-gamma-glutamyl-phosphate reductase</fullName>
        <shortName evidence="5">AGPR</shortName>
        <ecNumber evidence="5">1.2.1.38</ecNumber>
    </recommendedName>
    <alternativeName>
        <fullName evidence="5">N-acetyl-glutamate semialdehyde dehydrogenase</fullName>
        <shortName evidence="5">NAGSA dehydrogenase</shortName>
    </alternativeName>
</protein>
<evidence type="ECO:0000256" key="5">
    <source>
        <dbReference type="HAMAP-Rule" id="MF_00150"/>
    </source>
</evidence>
<dbReference type="SUPFAM" id="SSF51735">
    <property type="entry name" value="NAD(P)-binding Rossmann-fold domains"/>
    <property type="match status" value="1"/>
</dbReference>
<accession>A0ABV3Y2I9</accession>
<dbReference type="Gene3D" id="3.30.360.10">
    <property type="entry name" value="Dihydrodipicolinate Reductase, domain 2"/>
    <property type="match status" value="1"/>
</dbReference>
<evidence type="ECO:0000256" key="3">
    <source>
        <dbReference type="ARBA" id="ARBA00022857"/>
    </source>
</evidence>
<dbReference type="PANTHER" id="PTHR32338">
    <property type="entry name" value="N-ACETYL-GAMMA-GLUTAMYL-PHOSPHATE REDUCTASE, CHLOROPLASTIC-RELATED-RELATED"/>
    <property type="match status" value="1"/>
</dbReference>
<dbReference type="HAMAP" id="MF_00150">
    <property type="entry name" value="ArgC_type1"/>
    <property type="match status" value="1"/>
</dbReference>
<dbReference type="PROSITE" id="PS01224">
    <property type="entry name" value="ARGC"/>
    <property type="match status" value="1"/>
</dbReference>
<keyword evidence="2 5" id="KW-0028">Amino-acid biosynthesis</keyword>
<evidence type="ECO:0000313" key="8">
    <source>
        <dbReference type="EMBL" id="MEX6428684.1"/>
    </source>
</evidence>
<comment type="pathway">
    <text evidence="5">Amino-acid biosynthesis; L-arginine biosynthesis; N(2)-acetyl-L-ornithine from L-glutamate: step 3/4.</text>
</comment>
<organism evidence="8 9">
    <name type="scientific">Ferrimicrobium acidiphilum</name>
    <dbReference type="NCBI Taxonomy" id="121039"/>
    <lineage>
        <taxon>Bacteria</taxon>
        <taxon>Bacillati</taxon>
        <taxon>Actinomycetota</taxon>
        <taxon>Acidimicrobiia</taxon>
        <taxon>Acidimicrobiales</taxon>
        <taxon>Acidimicrobiaceae</taxon>
        <taxon>Ferrimicrobium</taxon>
    </lineage>
</organism>
<comment type="caution">
    <text evidence="8">The sequence shown here is derived from an EMBL/GenBank/DDBJ whole genome shotgun (WGS) entry which is preliminary data.</text>
</comment>
<dbReference type="Pfam" id="PF22698">
    <property type="entry name" value="Semialdhyde_dhC_1"/>
    <property type="match status" value="1"/>
</dbReference>
<evidence type="ECO:0000313" key="9">
    <source>
        <dbReference type="Proteomes" id="UP001560267"/>
    </source>
</evidence>
<dbReference type="Gene3D" id="3.40.50.720">
    <property type="entry name" value="NAD(P)-binding Rossmann-like Domain"/>
    <property type="match status" value="1"/>
</dbReference>